<proteinExistence type="predicted"/>
<evidence type="ECO:0000313" key="2">
    <source>
        <dbReference type="EMBL" id="KAG7371605.1"/>
    </source>
</evidence>
<evidence type="ECO:0000313" key="3">
    <source>
        <dbReference type="Proteomes" id="UP000693970"/>
    </source>
</evidence>
<protein>
    <submittedName>
        <fullName evidence="1 2">Tetratricopeptide repeat protein</fullName>
    </submittedName>
</protein>
<organism evidence="1 3">
    <name type="scientific">Nitzschia inconspicua</name>
    <dbReference type="NCBI Taxonomy" id="303405"/>
    <lineage>
        <taxon>Eukaryota</taxon>
        <taxon>Sar</taxon>
        <taxon>Stramenopiles</taxon>
        <taxon>Ochrophyta</taxon>
        <taxon>Bacillariophyta</taxon>
        <taxon>Bacillariophyceae</taxon>
        <taxon>Bacillariophycidae</taxon>
        <taxon>Bacillariales</taxon>
        <taxon>Bacillariaceae</taxon>
        <taxon>Nitzschia</taxon>
    </lineage>
</organism>
<keyword evidence="3" id="KW-1185">Reference proteome</keyword>
<gene>
    <name evidence="2" type="ORF">IV203_020175</name>
    <name evidence="1" type="ORF">IV203_020365</name>
</gene>
<comment type="caution">
    <text evidence="1">The sequence shown here is derived from an EMBL/GenBank/DDBJ whole genome shotgun (WGS) entry which is preliminary data.</text>
</comment>
<dbReference type="EMBL" id="JAGRRH010000039">
    <property type="protein sequence ID" value="KAG7339212.1"/>
    <property type="molecule type" value="Genomic_DNA"/>
</dbReference>
<accession>A0A9K3K8J2</accession>
<sequence length="268" mass="29694">MSLISIATARTLQSISQQNNEGVALFNQGHYDEELQVFKDATTASKAFLNIQPEEAECSTFAELAVSMLVLPSQTAHTYDLCSNKEDPKVYVKTFKVLVNLVGVVQPSCGQRDAVGSEQCLMFSRLSTFLIFNLAMAHHAAAMVSSRDSDTTKKRAFLSKARDLYSLAYSIPQGDQEKEIIDAALLPLFVQAILNNLGQCYASLDDRDNSVACFELLLRTIIVFQQNLKGACNLGEFDDRLYNDRSIACFLDNTLFLILKNPRVAPAE</sequence>
<dbReference type="EMBL" id="JAGRRH010000004">
    <property type="protein sequence ID" value="KAG7371605.1"/>
    <property type="molecule type" value="Genomic_DNA"/>
</dbReference>
<reference evidence="1" key="1">
    <citation type="journal article" date="2021" name="Sci. Rep.">
        <title>Diploid genomic architecture of Nitzschia inconspicua, an elite biomass production diatom.</title>
        <authorList>
            <person name="Oliver A."/>
            <person name="Podell S."/>
            <person name="Pinowska A."/>
            <person name="Traller J.C."/>
            <person name="Smith S.R."/>
            <person name="McClure R."/>
            <person name="Beliaev A."/>
            <person name="Bohutskyi P."/>
            <person name="Hill E.A."/>
            <person name="Rabines A."/>
            <person name="Zheng H."/>
            <person name="Allen L.Z."/>
            <person name="Kuo A."/>
            <person name="Grigoriev I.V."/>
            <person name="Allen A.E."/>
            <person name="Hazlebeck D."/>
            <person name="Allen E.E."/>
        </authorList>
    </citation>
    <scope>NUCLEOTIDE SEQUENCE</scope>
    <source>
        <strain evidence="1">Hildebrandi</strain>
    </source>
</reference>
<reference evidence="1" key="2">
    <citation type="submission" date="2021-04" db="EMBL/GenBank/DDBJ databases">
        <authorList>
            <person name="Podell S."/>
        </authorList>
    </citation>
    <scope>NUCLEOTIDE SEQUENCE</scope>
    <source>
        <strain evidence="1">Hildebrandi</strain>
    </source>
</reference>
<dbReference type="Pfam" id="PF13181">
    <property type="entry name" value="TPR_8"/>
    <property type="match status" value="1"/>
</dbReference>
<evidence type="ECO:0000313" key="1">
    <source>
        <dbReference type="EMBL" id="KAG7339212.1"/>
    </source>
</evidence>
<dbReference type="Proteomes" id="UP000693970">
    <property type="component" value="Unassembled WGS sequence"/>
</dbReference>
<dbReference type="InterPro" id="IPR019734">
    <property type="entry name" value="TPR_rpt"/>
</dbReference>
<name>A0A9K3K8J2_9STRA</name>
<dbReference type="AlphaFoldDB" id="A0A9K3K8J2"/>